<feature type="region of interest" description="Disordered" evidence="5">
    <location>
        <begin position="239"/>
        <end position="264"/>
    </location>
</feature>
<accession>A0AAW1S585</accession>
<feature type="compositionally biased region" description="Basic and acidic residues" evidence="5">
    <location>
        <begin position="787"/>
        <end position="801"/>
    </location>
</feature>
<reference evidence="6 7" key="1">
    <citation type="journal article" date="2024" name="Nat. Commun.">
        <title>Phylogenomics reveals the evolutionary origins of lichenization in chlorophyte algae.</title>
        <authorList>
            <person name="Puginier C."/>
            <person name="Libourel C."/>
            <person name="Otte J."/>
            <person name="Skaloud P."/>
            <person name="Haon M."/>
            <person name="Grisel S."/>
            <person name="Petersen M."/>
            <person name="Berrin J.G."/>
            <person name="Delaux P.M."/>
            <person name="Dal Grande F."/>
            <person name="Keller J."/>
        </authorList>
    </citation>
    <scope>NUCLEOTIDE SEQUENCE [LARGE SCALE GENOMIC DNA]</scope>
    <source>
        <strain evidence="6 7">SAG 2145</strain>
    </source>
</reference>
<proteinExistence type="predicted"/>
<feature type="compositionally biased region" description="Low complexity" evidence="5">
    <location>
        <begin position="376"/>
        <end position="391"/>
    </location>
</feature>
<feature type="region of interest" description="Disordered" evidence="5">
    <location>
        <begin position="169"/>
        <end position="213"/>
    </location>
</feature>
<feature type="region of interest" description="Disordered" evidence="5">
    <location>
        <begin position="762"/>
        <end position="857"/>
    </location>
</feature>
<organism evidence="6 7">
    <name type="scientific">Apatococcus lobatus</name>
    <dbReference type="NCBI Taxonomy" id="904363"/>
    <lineage>
        <taxon>Eukaryota</taxon>
        <taxon>Viridiplantae</taxon>
        <taxon>Chlorophyta</taxon>
        <taxon>core chlorophytes</taxon>
        <taxon>Trebouxiophyceae</taxon>
        <taxon>Chlorellales</taxon>
        <taxon>Chlorellaceae</taxon>
        <taxon>Apatococcus</taxon>
    </lineage>
</organism>
<feature type="coiled-coil region" evidence="4">
    <location>
        <begin position="300"/>
        <end position="366"/>
    </location>
</feature>
<feature type="compositionally biased region" description="Low complexity" evidence="5">
    <location>
        <begin position="251"/>
        <end position="260"/>
    </location>
</feature>
<comment type="caution">
    <text evidence="6">The sequence shown here is derived from an EMBL/GenBank/DDBJ whole genome shotgun (WGS) entry which is preliminary data.</text>
</comment>
<feature type="repeat" description="ANK" evidence="3">
    <location>
        <begin position="70"/>
        <end position="102"/>
    </location>
</feature>
<feature type="compositionally biased region" description="Polar residues" evidence="5">
    <location>
        <begin position="1041"/>
        <end position="1052"/>
    </location>
</feature>
<feature type="repeat" description="ANK" evidence="3">
    <location>
        <begin position="37"/>
        <end position="69"/>
    </location>
</feature>
<name>A0AAW1S585_9CHLO</name>
<feature type="compositionally biased region" description="Basic and acidic residues" evidence="5">
    <location>
        <begin position="646"/>
        <end position="665"/>
    </location>
</feature>
<dbReference type="EMBL" id="JALJOS010000003">
    <property type="protein sequence ID" value="KAK9841560.1"/>
    <property type="molecule type" value="Genomic_DNA"/>
</dbReference>
<dbReference type="PROSITE" id="PS50297">
    <property type="entry name" value="ANK_REP_REGION"/>
    <property type="match status" value="3"/>
</dbReference>
<dbReference type="PANTHER" id="PTHR24126">
    <property type="entry name" value="ANKYRIN REPEAT, PH AND SEC7 DOMAIN CONTAINING PROTEIN SECG-RELATED"/>
    <property type="match status" value="1"/>
</dbReference>
<keyword evidence="2 3" id="KW-0040">ANK repeat</keyword>
<feature type="coiled-coil region" evidence="4">
    <location>
        <begin position="554"/>
        <end position="588"/>
    </location>
</feature>
<evidence type="ECO:0000313" key="7">
    <source>
        <dbReference type="Proteomes" id="UP001438707"/>
    </source>
</evidence>
<evidence type="ECO:0000256" key="1">
    <source>
        <dbReference type="ARBA" id="ARBA00022737"/>
    </source>
</evidence>
<dbReference type="InterPro" id="IPR002110">
    <property type="entry name" value="Ankyrin_rpt"/>
</dbReference>
<feature type="region of interest" description="Disordered" evidence="5">
    <location>
        <begin position="960"/>
        <end position="982"/>
    </location>
</feature>
<keyword evidence="4" id="KW-0175">Coiled coil</keyword>
<feature type="compositionally biased region" description="Low complexity" evidence="5">
    <location>
        <begin position="178"/>
        <end position="198"/>
    </location>
</feature>
<feature type="region of interest" description="Disordered" evidence="5">
    <location>
        <begin position="934"/>
        <end position="953"/>
    </location>
</feature>
<feature type="region of interest" description="Disordered" evidence="5">
    <location>
        <begin position="1041"/>
        <end position="1071"/>
    </location>
</feature>
<keyword evidence="7" id="KW-1185">Reference proteome</keyword>
<dbReference type="Pfam" id="PF00023">
    <property type="entry name" value="Ank"/>
    <property type="match status" value="1"/>
</dbReference>
<dbReference type="Pfam" id="PF12796">
    <property type="entry name" value="Ank_2"/>
    <property type="match status" value="1"/>
</dbReference>
<evidence type="ECO:0000313" key="6">
    <source>
        <dbReference type="EMBL" id="KAK9841560.1"/>
    </source>
</evidence>
<feature type="compositionally biased region" description="Basic and acidic residues" evidence="5">
    <location>
        <begin position="810"/>
        <end position="826"/>
    </location>
</feature>
<protein>
    <submittedName>
        <fullName evidence="6">Uncharacterized protein</fullName>
    </submittedName>
</protein>
<feature type="region of interest" description="Disordered" evidence="5">
    <location>
        <begin position="632"/>
        <end position="748"/>
    </location>
</feature>
<dbReference type="InterPro" id="IPR036770">
    <property type="entry name" value="Ankyrin_rpt-contain_sf"/>
</dbReference>
<dbReference type="SMART" id="SM00248">
    <property type="entry name" value="ANK"/>
    <property type="match status" value="4"/>
</dbReference>
<dbReference type="SUPFAM" id="SSF48403">
    <property type="entry name" value="Ankyrin repeat"/>
    <property type="match status" value="1"/>
</dbReference>
<sequence length="1071" mass="116563">MTELVRLFREVANGSLRGVQQTLASSPALVAARDTRTEQTPLHVAALLGHTDIIRELLATGFSHETHDRQGNLPLHLAAAKGDAGAVRELTVRGMEFSVRAKNREGQTPLHLAARGWHPDAAHELLKAGARPGTTDKEGRTALDLAGSHEELRQMLTLLQTSFPSLLAEPEHRSFRGTPDTPKRSSSSTSSPKYTAPPMRSESGILSERSENFSSVTRAKASAILDQARTKGSRVKVLRNELGENLPRQDSSGSGRSSTSQAGAPALQGLNDRLEGQRAKASVGSFGPINVMDSNHSGRLTDHEQRLGTAESNMRELRLAINRISDRLQAACMQHERSGTAGDEPIEQAHGLLDELSSRVAFLETRLALASPSAQSGSSRPGFAAPAAASFSPDGTTVLQSNALYADSSGSNQESTAHPDTDVSRAALARVEVSMEQHRILVEEQGMLLRQVENRVEMIMRALEEKTSEMLQGASQGGSHASISEMLGHEIDRVQQALEHRFSRIESDIETLIQQEWKICAAAEAAAERQIQVRMGEQDRHLRDRDSRLLALQRQHLEDDRQGYEALMQQLQQGLSALGSRLALLERTAGRDAAHASQALLYDDPRAERLLSGSSIASSQQVVNEVMRSDVVITPPGSHPSSRPSSRQESEGRHQASGDQLREPVLDAACAGYSRPSQPSSRMRPMDPERIPLNSMPDSVRPRQEMRHANLERLPPADHGSRWSERPGNPALGNRAHGGDGGDMDQPAARVYAAAAAAAAFQGLPPGEPRLQGSPERGRHSRRGSGHRPDRSRSQDDRGLHGEMPGDPLPHTDDVNTSEGHRRDSSRYQARPARPSSSRQPSGQRPPASLRSAATPGLYINDLTQDASYDVAPSHQEATFPPRPGMDTLPEEDIQADERCRALLPSSNVAASPSKQQRFIKRLSKPGNSCKGCFSSSGSSYTPAPSEMQRQCSQHFADRLDQPDNQHYGTQSIPERGHDEENGAQARMDCWASSTKHMVSTPPRKASTPACQSREPLSDITYMYPTATSDIARPLFATHSLQKPSTSQINSSKRPRLVNSGSALSKLHSMR</sequence>
<evidence type="ECO:0000256" key="2">
    <source>
        <dbReference type="ARBA" id="ARBA00023043"/>
    </source>
</evidence>
<evidence type="ECO:0000256" key="3">
    <source>
        <dbReference type="PROSITE-ProRule" id="PRU00023"/>
    </source>
</evidence>
<dbReference type="PANTHER" id="PTHR24126:SF14">
    <property type="entry name" value="ANK_REP_REGION DOMAIN-CONTAINING PROTEIN"/>
    <property type="match status" value="1"/>
</dbReference>
<feature type="compositionally biased region" description="Basic and acidic residues" evidence="5">
    <location>
        <begin position="700"/>
        <end position="725"/>
    </location>
</feature>
<dbReference type="Proteomes" id="UP001438707">
    <property type="component" value="Unassembled WGS sequence"/>
</dbReference>
<dbReference type="PROSITE" id="PS50088">
    <property type="entry name" value="ANK_REPEAT"/>
    <property type="match status" value="3"/>
</dbReference>
<feature type="compositionally biased region" description="Low complexity" evidence="5">
    <location>
        <begin position="635"/>
        <end position="645"/>
    </location>
</feature>
<dbReference type="Gene3D" id="1.25.40.20">
    <property type="entry name" value="Ankyrin repeat-containing domain"/>
    <property type="match status" value="1"/>
</dbReference>
<keyword evidence="1" id="KW-0677">Repeat</keyword>
<feature type="compositionally biased region" description="Low complexity" evidence="5">
    <location>
        <begin position="827"/>
        <end position="849"/>
    </location>
</feature>
<evidence type="ECO:0000256" key="5">
    <source>
        <dbReference type="SAM" id="MobiDB-lite"/>
    </source>
</evidence>
<gene>
    <name evidence="6" type="ORF">WJX74_007954</name>
</gene>
<dbReference type="AlphaFoldDB" id="A0AAW1S585"/>
<feature type="region of interest" description="Disordered" evidence="5">
    <location>
        <begin position="371"/>
        <end position="391"/>
    </location>
</feature>
<evidence type="ECO:0000256" key="4">
    <source>
        <dbReference type="SAM" id="Coils"/>
    </source>
</evidence>
<feature type="compositionally biased region" description="Low complexity" evidence="5">
    <location>
        <begin position="674"/>
        <end position="683"/>
    </location>
</feature>
<feature type="repeat" description="ANK" evidence="3">
    <location>
        <begin position="105"/>
        <end position="137"/>
    </location>
</feature>